<evidence type="ECO:0000256" key="2">
    <source>
        <dbReference type="ARBA" id="ARBA00008823"/>
    </source>
</evidence>
<dbReference type="GO" id="GO:0005886">
    <property type="term" value="C:plasma membrane"/>
    <property type="evidence" value="ECO:0007669"/>
    <property type="project" value="UniProtKB-SubCell"/>
</dbReference>
<evidence type="ECO:0000256" key="1">
    <source>
        <dbReference type="ARBA" id="ARBA00004429"/>
    </source>
</evidence>
<dbReference type="GO" id="GO:0015035">
    <property type="term" value="F:protein-disulfide reductase activity"/>
    <property type="evidence" value="ECO:0007669"/>
    <property type="project" value="UniProtKB-UniRule"/>
</dbReference>
<evidence type="ECO:0000256" key="15">
    <source>
        <dbReference type="SAM" id="Phobius"/>
    </source>
</evidence>
<evidence type="ECO:0000256" key="5">
    <source>
        <dbReference type="ARBA" id="ARBA00022519"/>
    </source>
</evidence>
<feature type="transmembrane region" description="Helical" evidence="15">
    <location>
        <begin position="147"/>
        <end position="167"/>
    </location>
</feature>
<evidence type="ECO:0000256" key="6">
    <source>
        <dbReference type="ARBA" id="ARBA00022692"/>
    </source>
</evidence>
<keyword evidence="13 14" id="KW-0676">Redox-active center</keyword>
<feature type="transmembrane region" description="Helical" evidence="15">
    <location>
        <begin position="44"/>
        <end position="64"/>
    </location>
</feature>
<comment type="subcellular location">
    <subcellularLocation>
        <location evidence="1">Cell inner membrane</location>
        <topology evidence="1">Multi-pass membrane protein</topology>
    </subcellularLocation>
    <subcellularLocation>
        <location evidence="14">Cell membrane</location>
        <topology evidence="14">Multi-pass membrane protein</topology>
    </subcellularLocation>
</comment>
<evidence type="ECO:0000256" key="13">
    <source>
        <dbReference type="ARBA" id="ARBA00023284"/>
    </source>
</evidence>
<keyword evidence="8 14" id="KW-1133">Transmembrane helix</keyword>
<evidence type="ECO:0000313" key="17">
    <source>
        <dbReference type="Proteomes" id="UP000610558"/>
    </source>
</evidence>
<feature type="topological domain" description="Cytoplasmic" evidence="14">
    <location>
        <begin position="1"/>
        <end position="13"/>
    </location>
</feature>
<name>A0A927C0A2_9GAMM</name>
<dbReference type="GO" id="GO:0009055">
    <property type="term" value="F:electron transfer activity"/>
    <property type="evidence" value="ECO:0007669"/>
    <property type="project" value="UniProtKB-UniRule"/>
</dbReference>
<comment type="similarity">
    <text evidence="2 14">Belongs to the DsbB family.</text>
</comment>
<organism evidence="16 17">
    <name type="scientific">Spongiibacter pelagi</name>
    <dbReference type="NCBI Taxonomy" id="2760804"/>
    <lineage>
        <taxon>Bacteria</taxon>
        <taxon>Pseudomonadati</taxon>
        <taxon>Pseudomonadota</taxon>
        <taxon>Gammaproteobacteria</taxon>
        <taxon>Cellvibrionales</taxon>
        <taxon>Spongiibacteraceae</taxon>
        <taxon>Spongiibacter</taxon>
    </lineage>
</organism>
<comment type="function">
    <text evidence="14">Required for disulfide bond formation in some periplasmic proteins. Acts by oxidizing the DsbA protein.</text>
</comment>
<evidence type="ECO:0000313" key="16">
    <source>
        <dbReference type="EMBL" id="MBD2857662.1"/>
    </source>
</evidence>
<evidence type="ECO:0000256" key="9">
    <source>
        <dbReference type="ARBA" id="ARBA00023002"/>
    </source>
</evidence>
<keyword evidence="6 14" id="KW-0812">Transmembrane</keyword>
<evidence type="ECO:0000256" key="8">
    <source>
        <dbReference type="ARBA" id="ARBA00022989"/>
    </source>
</evidence>
<proteinExistence type="inferred from homology"/>
<evidence type="ECO:0000256" key="12">
    <source>
        <dbReference type="ARBA" id="ARBA00023186"/>
    </source>
</evidence>
<feature type="topological domain" description="Cytoplasmic" evidence="14">
    <location>
        <begin position="166"/>
        <end position="169"/>
    </location>
</feature>
<feature type="topological domain" description="Periplasmic" evidence="14">
    <location>
        <begin position="31"/>
        <end position="48"/>
    </location>
</feature>
<dbReference type="HAMAP" id="MF_00286">
    <property type="entry name" value="DsbB"/>
    <property type="match status" value="1"/>
</dbReference>
<dbReference type="EMBL" id="JACXLD010000001">
    <property type="protein sequence ID" value="MBD2857662.1"/>
    <property type="molecule type" value="Genomic_DNA"/>
</dbReference>
<dbReference type="Pfam" id="PF02600">
    <property type="entry name" value="DsbB"/>
    <property type="match status" value="1"/>
</dbReference>
<keyword evidence="7 14" id="KW-0249">Electron transport</keyword>
<dbReference type="InterPro" id="IPR022920">
    <property type="entry name" value="Disulphide_bond_form_DsbB"/>
</dbReference>
<dbReference type="RefSeq" id="WP_190761888.1">
    <property type="nucleotide sequence ID" value="NZ_JACXLD010000001.1"/>
</dbReference>
<keyword evidence="4 14" id="KW-1003">Cell membrane</keyword>
<dbReference type="Gene3D" id="1.20.1550.10">
    <property type="entry name" value="DsbB-like"/>
    <property type="match status" value="1"/>
</dbReference>
<evidence type="ECO:0000256" key="14">
    <source>
        <dbReference type="HAMAP-Rule" id="MF_00286"/>
    </source>
</evidence>
<keyword evidence="17" id="KW-1185">Reference proteome</keyword>
<comment type="caution">
    <text evidence="14">Lacks conserved residue(s) required for the propagation of feature annotation.</text>
</comment>
<dbReference type="PANTHER" id="PTHR36570">
    <property type="entry name" value="DISULFIDE BOND FORMATION PROTEIN B"/>
    <property type="match status" value="1"/>
</dbReference>
<feature type="disulfide bond" description="Redox-active" evidence="14">
    <location>
        <begin position="40"/>
        <end position="43"/>
    </location>
</feature>
<dbReference type="GO" id="GO:0006457">
    <property type="term" value="P:protein folding"/>
    <property type="evidence" value="ECO:0007669"/>
    <property type="project" value="InterPro"/>
</dbReference>
<protein>
    <recommendedName>
        <fullName evidence="14">Disulfide bond formation protein B</fullName>
    </recommendedName>
    <alternativeName>
        <fullName evidence="14">Disulfide oxidoreductase</fullName>
    </alternativeName>
</protein>
<keyword evidence="12 14" id="KW-0143">Chaperone</keyword>
<dbReference type="InterPro" id="IPR003752">
    <property type="entry name" value="DiS_bond_form_DsbB/BdbC"/>
</dbReference>
<dbReference type="SUPFAM" id="SSF158442">
    <property type="entry name" value="DsbB-like"/>
    <property type="match status" value="1"/>
</dbReference>
<dbReference type="AlphaFoldDB" id="A0A927C0A2"/>
<dbReference type="Proteomes" id="UP000610558">
    <property type="component" value="Unassembled WGS sequence"/>
</dbReference>
<dbReference type="InterPro" id="IPR050183">
    <property type="entry name" value="DsbB"/>
</dbReference>
<evidence type="ECO:0000256" key="3">
    <source>
        <dbReference type="ARBA" id="ARBA00022448"/>
    </source>
</evidence>
<comment type="caution">
    <text evidence="16">The sequence shown here is derived from an EMBL/GenBank/DDBJ whole genome shotgun (WGS) entry which is preliminary data.</text>
</comment>
<dbReference type="InterPro" id="IPR023380">
    <property type="entry name" value="DsbB-like_sf"/>
</dbReference>
<evidence type="ECO:0000256" key="11">
    <source>
        <dbReference type="ARBA" id="ARBA00023157"/>
    </source>
</evidence>
<reference evidence="16" key="1">
    <citation type="submission" date="2020-09" db="EMBL/GenBank/DDBJ databases">
        <authorList>
            <person name="Yoon J.-W."/>
        </authorList>
    </citation>
    <scope>NUCLEOTIDE SEQUENCE</scope>
    <source>
        <strain evidence="16">KMU-158</strain>
    </source>
</reference>
<keyword evidence="3 14" id="KW-0813">Transport</keyword>
<sequence>MTTPLPFFSSRRLYAFILLCCVGLLSYALYTQYYDGLHPCPLCITQRAFFAMMAACALVAFILHPHQRGRYIAGGLMLACSIGGGAVAYRQVWLQSLPPELVPACGPSLEYMFSNLPFGEAFQTLMMGDGNCAEIVWTLWGLSMPNWSMIGFIGLGLAAIASALPMVKR</sequence>
<feature type="topological domain" description="Cytoplasmic" evidence="14">
    <location>
        <begin position="66"/>
        <end position="71"/>
    </location>
</feature>
<keyword evidence="5" id="KW-0997">Cell inner membrane</keyword>
<keyword evidence="11 14" id="KW-1015">Disulfide bond</keyword>
<dbReference type="PANTHER" id="PTHR36570:SF3">
    <property type="entry name" value="DISULFIDE BOND FORMATION PROTEIN B"/>
    <property type="match status" value="1"/>
</dbReference>
<evidence type="ECO:0000256" key="4">
    <source>
        <dbReference type="ARBA" id="ARBA00022475"/>
    </source>
</evidence>
<gene>
    <name evidence="14" type="primary">dsbB</name>
    <name evidence="16" type="ORF">IB286_01495</name>
</gene>
<keyword evidence="9 14" id="KW-0560">Oxidoreductase</keyword>
<evidence type="ECO:0000256" key="7">
    <source>
        <dbReference type="ARBA" id="ARBA00022982"/>
    </source>
</evidence>
<accession>A0A927C0A2</accession>
<keyword evidence="10 14" id="KW-0472">Membrane</keyword>
<feature type="transmembrane region" description="Helical" evidence="15">
    <location>
        <begin position="71"/>
        <end position="89"/>
    </location>
</feature>
<evidence type="ECO:0000256" key="10">
    <source>
        <dbReference type="ARBA" id="ARBA00023136"/>
    </source>
</evidence>